<protein>
    <submittedName>
        <fullName evidence="3">Phage tail family protein</fullName>
    </submittedName>
</protein>
<reference evidence="3" key="2">
    <citation type="journal article" date="2021" name="PeerJ">
        <title>Extensive microbial diversity within the chicken gut microbiome revealed by metagenomics and culture.</title>
        <authorList>
            <person name="Gilroy R."/>
            <person name="Ravi A."/>
            <person name="Getino M."/>
            <person name="Pursley I."/>
            <person name="Horton D.L."/>
            <person name="Alikhan N.F."/>
            <person name="Baker D."/>
            <person name="Gharbi K."/>
            <person name="Hall N."/>
            <person name="Watson M."/>
            <person name="Adriaenssens E.M."/>
            <person name="Foster-Nyarko E."/>
            <person name="Jarju S."/>
            <person name="Secka A."/>
            <person name="Antonio M."/>
            <person name="Oren A."/>
            <person name="Chaudhuri R.R."/>
            <person name="La Ragione R."/>
            <person name="Hildebrand F."/>
            <person name="Pallen M.J."/>
        </authorList>
    </citation>
    <scope>NUCLEOTIDE SEQUENCE</scope>
    <source>
        <strain evidence="3">CHK195-26880</strain>
    </source>
</reference>
<evidence type="ECO:0000259" key="2">
    <source>
        <dbReference type="Pfam" id="PF22768"/>
    </source>
</evidence>
<comment type="caution">
    <text evidence="3">The sequence shown here is derived from an EMBL/GenBank/DDBJ whole genome shotgun (WGS) entry which is preliminary data.</text>
</comment>
<evidence type="ECO:0000313" key="4">
    <source>
        <dbReference type="Proteomes" id="UP000886833"/>
    </source>
</evidence>
<proteinExistence type="predicted"/>
<dbReference type="Proteomes" id="UP000886833">
    <property type="component" value="Unassembled WGS sequence"/>
</dbReference>
<accession>A0A9D1GBS6</accession>
<dbReference type="Pfam" id="PF22768">
    <property type="entry name" value="SPP1_Dit"/>
    <property type="match status" value="1"/>
</dbReference>
<sequence>MIKKVVCQNSRGNQVTFSYEFPYFLESIEGATEVDGKVNTITSAYGVGSKYVSSSISERNIVITGSVKRDNITEKRQNLYKIFPKKDKGTLFYYEEDKAYKIEYYVESIEFAKSKVVDKFVISLICPSPYFTDLEESQVQMSNWIPSFEFPLEIPEETGIEFGYKNVNSLVTIENDTNIEIGMKIVFTASDDVENPKLVNITTQEELEIEKSMTAGDVITVTTYINNKNIILTSNGEDININNYLKFGTKFLQIHTGSNTFKATAKTGENALVTEIYYLINYEAV</sequence>
<dbReference type="EMBL" id="DVKQ01000092">
    <property type="protein sequence ID" value="HIT38207.1"/>
    <property type="molecule type" value="Genomic_DNA"/>
</dbReference>
<reference evidence="3" key="1">
    <citation type="submission" date="2020-10" db="EMBL/GenBank/DDBJ databases">
        <authorList>
            <person name="Gilroy R."/>
        </authorList>
    </citation>
    <scope>NUCLEOTIDE SEQUENCE</scope>
    <source>
        <strain evidence="3">CHK195-26880</strain>
    </source>
</reference>
<feature type="domain" description="Siphovirus-type tail component C-terminal" evidence="2">
    <location>
        <begin position="179"/>
        <end position="276"/>
    </location>
</feature>
<feature type="domain" description="Siphovirus-type tail component RIFT-related" evidence="1">
    <location>
        <begin position="11"/>
        <end position="126"/>
    </location>
</feature>
<dbReference type="Gene3D" id="2.60.120.860">
    <property type="match status" value="1"/>
</dbReference>
<dbReference type="InterPro" id="IPR054738">
    <property type="entry name" value="Siphovirus-type_tail_C"/>
</dbReference>
<dbReference type="InterPro" id="IPR008841">
    <property type="entry name" value="Siphovirus-type_tail_N"/>
</dbReference>
<evidence type="ECO:0000259" key="1">
    <source>
        <dbReference type="Pfam" id="PF05709"/>
    </source>
</evidence>
<organism evidence="3 4">
    <name type="scientific">Candidatus Onthousia faecipullorum</name>
    <dbReference type="NCBI Taxonomy" id="2840887"/>
    <lineage>
        <taxon>Bacteria</taxon>
        <taxon>Bacillati</taxon>
        <taxon>Bacillota</taxon>
        <taxon>Bacilli</taxon>
        <taxon>Candidatus Onthousia</taxon>
    </lineage>
</organism>
<dbReference type="Pfam" id="PF05709">
    <property type="entry name" value="Sipho_tail"/>
    <property type="match status" value="1"/>
</dbReference>
<name>A0A9D1GBS6_9FIRM</name>
<dbReference type="AlphaFoldDB" id="A0A9D1GBS6"/>
<evidence type="ECO:0000313" key="3">
    <source>
        <dbReference type="EMBL" id="HIT38207.1"/>
    </source>
</evidence>
<gene>
    <name evidence="3" type="ORF">IAB59_07020</name>
</gene>
<dbReference type="Gene3D" id="2.40.30.200">
    <property type="match status" value="1"/>
</dbReference>